<keyword evidence="1" id="KW-0614">Plasmid</keyword>
<dbReference type="Proteomes" id="UP000326936">
    <property type="component" value="Plasmid pTHAF100_b"/>
</dbReference>
<dbReference type="AlphaFoldDB" id="A0A5P9CSJ9"/>
<keyword evidence="2" id="KW-1185">Reference proteome</keyword>
<organism evidence="1 2">
    <name type="scientific">Vibrio aquimaris</name>
    <dbReference type="NCBI Taxonomy" id="2587862"/>
    <lineage>
        <taxon>Bacteria</taxon>
        <taxon>Pseudomonadati</taxon>
        <taxon>Pseudomonadota</taxon>
        <taxon>Gammaproteobacteria</taxon>
        <taxon>Vibrionales</taxon>
        <taxon>Vibrionaceae</taxon>
        <taxon>Vibrio</taxon>
    </lineage>
</organism>
<sequence>MQTIRLQSIGHVPAIEAGQVTAGDVLVWNFGATSKVIEVVKTTPKQIVLLLEGESGERYERRLGKARLVGFKPQPTFEEKVELIEELRRNHKSAQFIASKTERREHLENAAKKVSHFMNIQRVLSAPSAEKALTETFDVIYQFCQANKDELEPIENFANIKRVAIKPAPETRMAVRRLIDSVWTVEYMLLSDHEVKILRHSRDIDEGYTNESLLPRFKCVEDEKRHITDLELYLPTFGESASFDRGELTGRYRVTNPQYVFSYGQQAA</sequence>
<proteinExistence type="predicted"/>
<dbReference type="OrthoDB" id="5906640at2"/>
<evidence type="ECO:0000313" key="2">
    <source>
        <dbReference type="Proteomes" id="UP000326936"/>
    </source>
</evidence>
<geneLocation type="plasmid" evidence="2">
    <name>pthaf100_b</name>
</geneLocation>
<name>A0A5P9CSJ9_9VIBR</name>
<accession>A0A5P9CSJ9</accession>
<protein>
    <submittedName>
        <fullName evidence="1">Uncharacterized protein</fullName>
    </submittedName>
</protein>
<dbReference type="KEGG" id="vaq:FIV01_20610"/>
<reference evidence="1 2" key="1">
    <citation type="submission" date="2019-10" db="EMBL/GenBank/DDBJ databases">
        <title>Complete genome sequence of Vibrio sp. strain THAF100, isolated from non-filtered water from the water column of tank 6 of a marine aquarium containing stony-coral fragments. Water maintained at 26 degree C.</title>
        <authorList>
            <person name="Ruckert C."/>
            <person name="Franco A."/>
            <person name="Kalinowski J."/>
            <person name="Glaeser S."/>
        </authorList>
    </citation>
    <scope>NUCLEOTIDE SEQUENCE [LARGE SCALE GENOMIC DNA]</scope>
    <source>
        <strain evidence="1 2">THAF100</strain>
        <plasmid evidence="2">pthaf100_b</plasmid>
    </source>
</reference>
<dbReference type="EMBL" id="CP045352">
    <property type="protein sequence ID" value="QFT28807.1"/>
    <property type="molecule type" value="Genomic_DNA"/>
</dbReference>
<gene>
    <name evidence="1" type="ORF">FIV01_20610</name>
</gene>
<evidence type="ECO:0000313" key="1">
    <source>
        <dbReference type="EMBL" id="QFT28807.1"/>
    </source>
</evidence>
<dbReference type="RefSeq" id="WP_152432815.1">
    <property type="nucleotide sequence ID" value="NZ_CBCSDK010000028.1"/>
</dbReference>